<dbReference type="eggNOG" id="COG3108">
    <property type="taxonomic scope" value="Bacteria"/>
</dbReference>
<keyword evidence="3" id="KW-1185">Reference proteome</keyword>
<protein>
    <recommendedName>
        <fullName evidence="1">Peptidase M15A C-terminal domain-containing protein</fullName>
    </recommendedName>
</protein>
<evidence type="ECO:0000313" key="3">
    <source>
        <dbReference type="Proteomes" id="UP000006746"/>
    </source>
</evidence>
<dbReference type="RefSeq" id="WP_008945354.1">
    <property type="nucleotide sequence ID" value="NZ_AMRL01000019.1"/>
</dbReference>
<dbReference type="Proteomes" id="UP000006746">
    <property type="component" value="Unassembled WGS sequence"/>
</dbReference>
<accession>K2K4R9</accession>
<name>K2K4R9_9PROT</name>
<dbReference type="Gene3D" id="3.30.1380.10">
    <property type="match status" value="1"/>
</dbReference>
<evidence type="ECO:0000259" key="1">
    <source>
        <dbReference type="Pfam" id="PF08291"/>
    </source>
</evidence>
<sequence length="146" mass="16146">MFRSWKSQGEAAPALTQPVHFAHWSEVPAGIWRWPDFSPREIASRGDGSILIVPAALDRLQWARSELARPMLITSGYRDPVHNARVGGAPLSRHKAGDAFDISLRGHTRAQLLAVCHAAGFTGFGFYSTFLHVDCGPARRWGKWGN</sequence>
<dbReference type="SUPFAM" id="SSF55166">
    <property type="entry name" value="Hedgehog/DD-peptidase"/>
    <property type="match status" value="1"/>
</dbReference>
<organism evidence="2 3">
    <name type="scientific">Oceanibaculum indicum P24</name>
    <dbReference type="NCBI Taxonomy" id="1207063"/>
    <lineage>
        <taxon>Bacteria</taxon>
        <taxon>Pseudomonadati</taxon>
        <taxon>Pseudomonadota</taxon>
        <taxon>Alphaproteobacteria</taxon>
        <taxon>Rhodospirillales</taxon>
        <taxon>Oceanibaculaceae</taxon>
        <taxon>Oceanibaculum</taxon>
    </lineage>
</organism>
<dbReference type="InterPro" id="IPR013230">
    <property type="entry name" value="Peptidase_M15A_C"/>
</dbReference>
<proteinExistence type="predicted"/>
<dbReference type="Pfam" id="PF08291">
    <property type="entry name" value="Peptidase_M15_3"/>
    <property type="match status" value="1"/>
</dbReference>
<dbReference type="EMBL" id="AMRL01000019">
    <property type="protein sequence ID" value="EKE72475.1"/>
    <property type="molecule type" value="Genomic_DNA"/>
</dbReference>
<evidence type="ECO:0000313" key="2">
    <source>
        <dbReference type="EMBL" id="EKE72475.1"/>
    </source>
</evidence>
<reference evidence="2 3" key="1">
    <citation type="journal article" date="2012" name="J. Bacteriol.">
        <title>Genome Sequence of Oceanibaculum indicum Type Strain P24.</title>
        <authorList>
            <person name="Lai Q."/>
            <person name="Shao Z."/>
        </authorList>
    </citation>
    <scope>NUCLEOTIDE SEQUENCE [LARGE SCALE GENOMIC DNA]</scope>
    <source>
        <strain evidence="2 3">P24</strain>
    </source>
</reference>
<dbReference type="AlphaFoldDB" id="K2K4R9"/>
<dbReference type="STRING" id="1207063.P24_13748"/>
<feature type="domain" description="Peptidase M15A C-terminal" evidence="1">
    <location>
        <begin position="53"/>
        <end position="134"/>
    </location>
</feature>
<dbReference type="InterPro" id="IPR009045">
    <property type="entry name" value="Zn_M74/Hedgehog-like"/>
</dbReference>
<comment type="caution">
    <text evidence="2">The sequence shown here is derived from an EMBL/GenBank/DDBJ whole genome shotgun (WGS) entry which is preliminary data.</text>
</comment>
<gene>
    <name evidence="2" type="ORF">P24_13748</name>
</gene>